<dbReference type="EMBL" id="BMAO01029073">
    <property type="protein sequence ID" value="GFR29207.1"/>
    <property type="molecule type" value="Genomic_DNA"/>
</dbReference>
<protein>
    <submittedName>
        <fullName evidence="9">Mesoderm induction early response protein 1</fullName>
    </submittedName>
</protein>
<keyword evidence="5" id="KW-0238">DNA-binding</keyword>
<gene>
    <name evidence="9" type="primary">MIER1</name>
    <name evidence="9" type="ORF">TNCT_7821</name>
</gene>
<evidence type="ECO:0000313" key="10">
    <source>
        <dbReference type="Proteomes" id="UP000887116"/>
    </source>
</evidence>
<dbReference type="OrthoDB" id="5916873at2759"/>
<dbReference type="GO" id="GO:0042826">
    <property type="term" value="F:histone deacetylase binding"/>
    <property type="evidence" value="ECO:0007669"/>
    <property type="project" value="TreeGrafter"/>
</dbReference>
<comment type="subcellular location">
    <subcellularLocation>
        <location evidence="1">Nucleus</location>
    </subcellularLocation>
</comment>
<evidence type="ECO:0000313" key="9">
    <source>
        <dbReference type="EMBL" id="GFR29207.1"/>
    </source>
</evidence>
<dbReference type="AlphaFoldDB" id="A0A8X6HS86"/>
<dbReference type="PROSITE" id="PS51293">
    <property type="entry name" value="SANT"/>
    <property type="match status" value="1"/>
</dbReference>
<evidence type="ECO:0000259" key="8">
    <source>
        <dbReference type="PROSITE" id="PS51293"/>
    </source>
</evidence>
<evidence type="ECO:0000256" key="5">
    <source>
        <dbReference type="ARBA" id="ARBA00023125"/>
    </source>
</evidence>
<dbReference type="FunFam" id="1.10.10.60:FF:000012">
    <property type="entry name" value="Metastasis-associated 1 family, member 3"/>
    <property type="match status" value="1"/>
</dbReference>
<dbReference type="GO" id="GO:0008270">
    <property type="term" value="F:zinc ion binding"/>
    <property type="evidence" value="ECO:0007669"/>
    <property type="project" value="UniProtKB-KW"/>
</dbReference>
<proteinExistence type="predicted"/>
<dbReference type="InterPro" id="IPR000949">
    <property type="entry name" value="ELM2_dom"/>
</dbReference>
<dbReference type="InterPro" id="IPR001005">
    <property type="entry name" value="SANT/Myb"/>
</dbReference>
<dbReference type="Gene3D" id="1.10.10.60">
    <property type="entry name" value="Homeodomain-like"/>
    <property type="match status" value="1"/>
</dbReference>
<dbReference type="SUPFAM" id="SSF46689">
    <property type="entry name" value="Homeodomain-like"/>
    <property type="match status" value="1"/>
</dbReference>
<keyword evidence="3" id="KW-0863">Zinc-finger</keyword>
<dbReference type="PANTHER" id="PTHR10865">
    <property type="entry name" value="METASTASIS-ASSOCIATED PROTEIN AND MESODERM INDUCTION EARLY RESPONSE PROTEIN"/>
    <property type="match status" value="1"/>
</dbReference>
<evidence type="ECO:0000259" key="7">
    <source>
        <dbReference type="PROSITE" id="PS51156"/>
    </source>
</evidence>
<dbReference type="PANTHER" id="PTHR10865:SF28">
    <property type="entry name" value="ELM2 DOMAIN-CONTAINING PROTEIN"/>
    <property type="match status" value="1"/>
</dbReference>
<dbReference type="GO" id="GO:0003677">
    <property type="term" value="F:DNA binding"/>
    <property type="evidence" value="ECO:0007669"/>
    <property type="project" value="UniProtKB-KW"/>
</dbReference>
<keyword evidence="2" id="KW-0479">Metal-binding</keyword>
<keyword evidence="4" id="KW-0862">Zinc</keyword>
<dbReference type="InterPro" id="IPR017884">
    <property type="entry name" value="SANT_dom"/>
</dbReference>
<dbReference type="GO" id="GO:0003714">
    <property type="term" value="F:transcription corepressor activity"/>
    <property type="evidence" value="ECO:0007669"/>
    <property type="project" value="TreeGrafter"/>
</dbReference>
<dbReference type="Proteomes" id="UP000887116">
    <property type="component" value="Unassembled WGS sequence"/>
</dbReference>
<evidence type="ECO:0000256" key="3">
    <source>
        <dbReference type="ARBA" id="ARBA00022771"/>
    </source>
</evidence>
<dbReference type="SMART" id="SM01189">
    <property type="entry name" value="ELM2"/>
    <property type="match status" value="1"/>
</dbReference>
<dbReference type="Pfam" id="PF00249">
    <property type="entry name" value="Myb_DNA-binding"/>
    <property type="match status" value="1"/>
</dbReference>
<dbReference type="InterPro" id="IPR040138">
    <property type="entry name" value="MIER/MTA"/>
</dbReference>
<evidence type="ECO:0000256" key="1">
    <source>
        <dbReference type="ARBA" id="ARBA00004123"/>
    </source>
</evidence>
<dbReference type="PROSITE" id="PS51156">
    <property type="entry name" value="ELM2"/>
    <property type="match status" value="1"/>
</dbReference>
<sequence>MIKLYSPETENSETTPPVSYVQIEENVPKHTFTYWKIDDGKNKNGTKKKKELEKVKVIRVGPKYQCEVPEKPLAHVEELAPEEDVLLWNPNILPDDMTDCYLETIGSRDAVDVERGLWLLHRCNYNTKEAIRRHETMPEVSNDYFHSWTDCEINHFERGFKLHGKNFAAIQKMVRSKGMEDIIQYYYSWKQRKMKKQRLCS</sequence>
<feature type="domain" description="SANT" evidence="8">
    <location>
        <begin position="143"/>
        <end position="194"/>
    </location>
</feature>
<dbReference type="GO" id="GO:0000122">
    <property type="term" value="P:negative regulation of transcription by RNA polymerase II"/>
    <property type="evidence" value="ECO:0007669"/>
    <property type="project" value="TreeGrafter"/>
</dbReference>
<dbReference type="InterPro" id="IPR009057">
    <property type="entry name" value="Homeodomain-like_sf"/>
</dbReference>
<dbReference type="GO" id="GO:0005654">
    <property type="term" value="C:nucleoplasm"/>
    <property type="evidence" value="ECO:0007669"/>
    <property type="project" value="TreeGrafter"/>
</dbReference>
<accession>A0A8X6HS86</accession>
<dbReference type="SMART" id="SM00717">
    <property type="entry name" value="SANT"/>
    <property type="match status" value="1"/>
</dbReference>
<organism evidence="9 10">
    <name type="scientific">Trichonephila clavata</name>
    <name type="common">Joro spider</name>
    <name type="synonym">Nephila clavata</name>
    <dbReference type="NCBI Taxonomy" id="2740835"/>
    <lineage>
        <taxon>Eukaryota</taxon>
        <taxon>Metazoa</taxon>
        <taxon>Ecdysozoa</taxon>
        <taxon>Arthropoda</taxon>
        <taxon>Chelicerata</taxon>
        <taxon>Arachnida</taxon>
        <taxon>Araneae</taxon>
        <taxon>Araneomorphae</taxon>
        <taxon>Entelegynae</taxon>
        <taxon>Araneoidea</taxon>
        <taxon>Nephilidae</taxon>
        <taxon>Trichonephila</taxon>
    </lineage>
</organism>
<evidence type="ECO:0000256" key="6">
    <source>
        <dbReference type="ARBA" id="ARBA00023242"/>
    </source>
</evidence>
<comment type="caution">
    <text evidence="9">The sequence shown here is derived from an EMBL/GenBank/DDBJ whole genome shotgun (WGS) entry which is preliminary data.</text>
</comment>
<feature type="domain" description="ELM2" evidence="7">
    <location>
        <begin position="56"/>
        <end position="138"/>
    </location>
</feature>
<evidence type="ECO:0000256" key="4">
    <source>
        <dbReference type="ARBA" id="ARBA00022833"/>
    </source>
</evidence>
<keyword evidence="6" id="KW-0539">Nucleus</keyword>
<reference evidence="9" key="1">
    <citation type="submission" date="2020-07" db="EMBL/GenBank/DDBJ databases">
        <title>Multicomponent nature underlies the extraordinary mechanical properties of spider dragline silk.</title>
        <authorList>
            <person name="Kono N."/>
            <person name="Nakamura H."/>
            <person name="Mori M."/>
            <person name="Yoshida Y."/>
            <person name="Ohtoshi R."/>
            <person name="Malay A.D."/>
            <person name="Moran D.A.P."/>
            <person name="Tomita M."/>
            <person name="Numata K."/>
            <person name="Arakawa K."/>
        </authorList>
    </citation>
    <scope>NUCLEOTIDE SEQUENCE</scope>
</reference>
<name>A0A8X6HS86_TRICU</name>
<dbReference type="Pfam" id="PF01448">
    <property type="entry name" value="ELM2"/>
    <property type="match status" value="1"/>
</dbReference>
<keyword evidence="10" id="KW-1185">Reference proteome</keyword>
<evidence type="ECO:0000256" key="2">
    <source>
        <dbReference type="ARBA" id="ARBA00022723"/>
    </source>
</evidence>